<feature type="domain" description="ABC transporter" evidence="8">
    <location>
        <begin position="538"/>
        <end position="792"/>
    </location>
</feature>
<dbReference type="InterPro" id="IPR003593">
    <property type="entry name" value="AAA+_ATPase"/>
</dbReference>
<keyword evidence="5 7" id="KW-1133">Transmembrane helix</keyword>
<dbReference type="GO" id="GO:0016887">
    <property type="term" value="F:ATP hydrolysis activity"/>
    <property type="evidence" value="ECO:0007669"/>
    <property type="project" value="InterPro"/>
</dbReference>
<dbReference type="InterPro" id="IPR027417">
    <property type="entry name" value="P-loop_NTPase"/>
</dbReference>
<dbReference type="PANTHER" id="PTHR19229">
    <property type="entry name" value="ATP-BINDING CASSETTE TRANSPORTER SUBFAMILY A ABCA"/>
    <property type="match status" value="1"/>
</dbReference>
<keyword evidence="4" id="KW-0067">ATP-binding</keyword>
<evidence type="ECO:0000256" key="2">
    <source>
        <dbReference type="ARBA" id="ARBA00022692"/>
    </source>
</evidence>
<evidence type="ECO:0000313" key="10">
    <source>
        <dbReference type="Proteomes" id="UP000193498"/>
    </source>
</evidence>
<gene>
    <name evidence="9" type="ORF">K493DRAFT_410217</name>
</gene>
<dbReference type="InterPro" id="IPR017871">
    <property type="entry name" value="ABC_transporter-like_CS"/>
</dbReference>
<dbReference type="InterPro" id="IPR003439">
    <property type="entry name" value="ABC_transporter-like_ATP-bd"/>
</dbReference>
<dbReference type="InterPro" id="IPR013525">
    <property type="entry name" value="ABC2_TM"/>
</dbReference>
<dbReference type="STRING" id="1314790.A0A1Y1XVN7"/>
<proteinExistence type="predicted"/>
<sequence>MNRPEEKLRSSNSKFKAVCEPSKWRQFKALIRKQFLQGVRDRVSLYNGFLSPIYMVAILVIVKTVSIPAAIDIKPLPALTDGTCSAIQPNCVHMGYITNGPIDSTLMHMRMLFDYSEPNVVSMRKFASFQDLADHFNADPASLVVGVTFNNSDVLSSTSYQIHTNHTLVSNQDYVATKSLTIQAYIERAIANVRREANGLTLLSSPLPAKGATFGKKIETGIGRDFVSYTTLADNTFVKYVLPIMGMVFLIFTFQPLLIYYLSIINHDRKIKIKSNMLMMGLSHTVYLAAVWAYLLAFTLVPIVIVLIILYTTGTMPIAGLGYIIGSFIFYACAAIALCTIFSIRFNSTKTAPFAGLIITIVSIALAILYQTLWRSDISYAGSVLMMLIAPVAFGQIISLTYNYSTIEQMNHPPFGTSLSVTFAMLFVDAVLYLFLAWYADHLNPGEEGLAMPWNFPFCSSYWKVNKSVHPLVGQNELSISSEQLVLSKASEDEKHMFEIQDVSFIGPEDRGAILITDLKKAFDKSGKSGFLLGPIINRIKQRFGKSHVVKAVDGLNLDLNRGQILAFLGHNGAGKTTTISMLSGLMLPDDGTINIFGQKLPSVKNRSSNIHVMAGLQQMLGVCPQFDTLIDSFSGIEHMELFAEIRGVRILGKINEDGTIVPGDQESLQKEYIENMMVDVSLSDKCREKVGSYSGGMKRKISLAIALLGNPCIILLDEPTTGMDVYSRNQIWQLIQDSKEGRVVILTSHSMEEADALGDRIAIMSKGKLQALGTSLFLKNRFGVGYHLNLTKKDRGDSATSPNQFDEPGLTQIIKSYLPMATVLGNSPHMITYQLPSQASDQEKYPQLFDKIEELCQKEAFGVIGFGLATTTLEEVFISLQEKE</sequence>
<dbReference type="AlphaFoldDB" id="A0A1Y1XVN7"/>
<dbReference type="Pfam" id="PF00005">
    <property type="entry name" value="ABC_tran"/>
    <property type="match status" value="1"/>
</dbReference>
<dbReference type="CDD" id="cd03263">
    <property type="entry name" value="ABC_subfamily_A"/>
    <property type="match status" value="1"/>
</dbReference>
<feature type="transmembrane region" description="Helical" evidence="7">
    <location>
        <begin position="354"/>
        <end position="374"/>
    </location>
</feature>
<evidence type="ECO:0000256" key="3">
    <source>
        <dbReference type="ARBA" id="ARBA00022741"/>
    </source>
</evidence>
<feature type="transmembrane region" description="Helical" evidence="7">
    <location>
        <begin position="43"/>
        <end position="62"/>
    </location>
</feature>
<evidence type="ECO:0000256" key="7">
    <source>
        <dbReference type="SAM" id="Phobius"/>
    </source>
</evidence>
<feature type="transmembrane region" description="Helical" evidence="7">
    <location>
        <begin position="380"/>
        <end position="403"/>
    </location>
</feature>
<name>A0A1Y1XVN7_9FUNG</name>
<feature type="transmembrane region" description="Helical" evidence="7">
    <location>
        <begin position="415"/>
        <end position="440"/>
    </location>
</feature>
<dbReference type="SUPFAM" id="SSF52540">
    <property type="entry name" value="P-loop containing nucleoside triphosphate hydrolases"/>
    <property type="match status" value="1"/>
</dbReference>
<keyword evidence="10" id="KW-1185">Reference proteome</keyword>
<dbReference type="OrthoDB" id="10255969at2759"/>
<evidence type="ECO:0000256" key="5">
    <source>
        <dbReference type="ARBA" id="ARBA00022989"/>
    </source>
</evidence>
<evidence type="ECO:0000256" key="1">
    <source>
        <dbReference type="ARBA" id="ARBA00004141"/>
    </source>
</evidence>
<dbReference type="InParanoid" id="A0A1Y1XVN7"/>
<dbReference type="EMBL" id="MCFE01000420">
    <property type="protein sequence ID" value="ORX89818.1"/>
    <property type="molecule type" value="Genomic_DNA"/>
</dbReference>
<keyword evidence="3" id="KW-0547">Nucleotide-binding</keyword>
<evidence type="ECO:0000313" key="9">
    <source>
        <dbReference type="EMBL" id="ORX89818.1"/>
    </source>
</evidence>
<dbReference type="GO" id="GO:0016020">
    <property type="term" value="C:membrane"/>
    <property type="evidence" value="ECO:0007669"/>
    <property type="project" value="UniProtKB-SubCell"/>
</dbReference>
<keyword evidence="2 7" id="KW-0812">Transmembrane</keyword>
<keyword evidence="6 7" id="KW-0472">Membrane</keyword>
<feature type="transmembrane region" description="Helical" evidence="7">
    <location>
        <begin position="318"/>
        <end position="342"/>
    </location>
</feature>
<evidence type="ECO:0000259" key="8">
    <source>
        <dbReference type="PROSITE" id="PS50893"/>
    </source>
</evidence>
<organism evidence="9 10">
    <name type="scientific">Basidiobolus meristosporus CBS 931.73</name>
    <dbReference type="NCBI Taxonomy" id="1314790"/>
    <lineage>
        <taxon>Eukaryota</taxon>
        <taxon>Fungi</taxon>
        <taxon>Fungi incertae sedis</taxon>
        <taxon>Zoopagomycota</taxon>
        <taxon>Entomophthoromycotina</taxon>
        <taxon>Basidiobolomycetes</taxon>
        <taxon>Basidiobolales</taxon>
        <taxon>Basidiobolaceae</taxon>
        <taxon>Basidiobolus</taxon>
    </lineage>
</organism>
<feature type="transmembrane region" description="Helical" evidence="7">
    <location>
        <begin position="286"/>
        <end position="312"/>
    </location>
</feature>
<dbReference type="Proteomes" id="UP000193498">
    <property type="component" value="Unassembled WGS sequence"/>
</dbReference>
<comment type="subcellular location">
    <subcellularLocation>
        <location evidence="1">Membrane</location>
        <topology evidence="1">Multi-pass membrane protein</topology>
    </subcellularLocation>
</comment>
<dbReference type="PROSITE" id="PS00211">
    <property type="entry name" value="ABC_TRANSPORTER_1"/>
    <property type="match status" value="1"/>
</dbReference>
<dbReference type="GO" id="GO:0005524">
    <property type="term" value="F:ATP binding"/>
    <property type="evidence" value="ECO:0007669"/>
    <property type="project" value="UniProtKB-KW"/>
</dbReference>
<comment type="caution">
    <text evidence="9">The sequence shown here is derived from an EMBL/GenBank/DDBJ whole genome shotgun (WGS) entry which is preliminary data.</text>
</comment>
<dbReference type="GO" id="GO:0005319">
    <property type="term" value="F:lipid transporter activity"/>
    <property type="evidence" value="ECO:0007669"/>
    <property type="project" value="TreeGrafter"/>
</dbReference>
<dbReference type="PROSITE" id="PS50893">
    <property type="entry name" value="ABC_TRANSPORTER_2"/>
    <property type="match status" value="1"/>
</dbReference>
<dbReference type="GO" id="GO:0140359">
    <property type="term" value="F:ABC-type transporter activity"/>
    <property type="evidence" value="ECO:0007669"/>
    <property type="project" value="InterPro"/>
</dbReference>
<dbReference type="InterPro" id="IPR026082">
    <property type="entry name" value="ABCA"/>
</dbReference>
<reference evidence="9 10" key="1">
    <citation type="submission" date="2016-07" db="EMBL/GenBank/DDBJ databases">
        <title>Pervasive Adenine N6-methylation of Active Genes in Fungi.</title>
        <authorList>
            <consortium name="DOE Joint Genome Institute"/>
            <person name="Mondo S.J."/>
            <person name="Dannebaum R.O."/>
            <person name="Kuo R.C."/>
            <person name="Labutti K."/>
            <person name="Haridas S."/>
            <person name="Kuo A."/>
            <person name="Salamov A."/>
            <person name="Ahrendt S.R."/>
            <person name="Lipzen A."/>
            <person name="Sullivan W."/>
            <person name="Andreopoulos W.B."/>
            <person name="Clum A."/>
            <person name="Lindquist E."/>
            <person name="Daum C."/>
            <person name="Ramamoorthy G.K."/>
            <person name="Gryganskyi A."/>
            <person name="Culley D."/>
            <person name="Magnuson J.K."/>
            <person name="James T.Y."/>
            <person name="O'Malley M.A."/>
            <person name="Stajich J.E."/>
            <person name="Spatafora J.W."/>
            <person name="Visel A."/>
            <person name="Grigoriev I.V."/>
        </authorList>
    </citation>
    <scope>NUCLEOTIDE SEQUENCE [LARGE SCALE GENOMIC DNA]</scope>
    <source>
        <strain evidence="9 10">CBS 931.73</strain>
    </source>
</reference>
<protein>
    <submittedName>
        <fullName evidence="9">p-loop containing nucleoside triphosphate hydrolase protein</fullName>
    </submittedName>
</protein>
<feature type="transmembrane region" description="Helical" evidence="7">
    <location>
        <begin position="240"/>
        <end position="265"/>
    </location>
</feature>
<dbReference type="SMART" id="SM00382">
    <property type="entry name" value="AAA"/>
    <property type="match status" value="1"/>
</dbReference>
<accession>A0A1Y1XVN7</accession>
<keyword evidence="9" id="KW-0378">Hydrolase</keyword>
<evidence type="ECO:0000256" key="6">
    <source>
        <dbReference type="ARBA" id="ARBA00023136"/>
    </source>
</evidence>
<dbReference type="Pfam" id="PF12698">
    <property type="entry name" value="ABC2_membrane_3"/>
    <property type="match status" value="1"/>
</dbReference>
<dbReference type="PANTHER" id="PTHR19229:SF263">
    <property type="entry name" value="CHROMOSOME UNDETERMINED SCAFFOLD_17, WHOLE GENOME SHOTGUN SEQUENCE"/>
    <property type="match status" value="1"/>
</dbReference>
<evidence type="ECO:0000256" key="4">
    <source>
        <dbReference type="ARBA" id="ARBA00022840"/>
    </source>
</evidence>
<dbReference type="Gene3D" id="3.40.50.300">
    <property type="entry name" value="P-loop containing nucleotide triphosphate hydrolases"/>
    <property type="match status" value="1"/>
</dbReference>